<name>A0A6A4S2J9_SCOMX</name>
<dbReference type="AlphaFoldDB" id="A0A6A4S2J9"/>
<accession>A0A6A4S2J9</accession>
<comment type="caution">
    <text evidence="1">The sequence shown here is derived from an EMBL/GenBank/DDBJ whole genome shotgun (WGS) entry which is preliminary data.</text>
</comment>
<evidence type="ECO:0000313" key="2">
    <source>
        <dbReference type="Proteomes" id="UP000438429"/>
    </source>
</evidence>
<protein>
    <submittedName>
        <fullName evidence="1">Uncharacterized protein</fullName>
    </submittedName>
</protein>
<gene>
    <name evidence="1" type="ORF">F2P81_019968</name>
</gene>
<sequence>MCQMLFNELVESPILMCSPVLIGRAHYPACASIPLPSVVLSEQVACVQASSSSSSSSSGGDQSPCHYSLQRKLFMGLQR</sequence>
<evidence type="ECO:0000313" key="1">
    <source>
        <dbReference type="EMBL" id="KAF0027227.1"/>
    </source>
</evidence>
<organism evidence="1 2">
    <name type="scientific">Scophthalmus maximus</name>
    <name type="common">Turbot</name>
    <name type="synonym">Psetta maxima</name>
    <dbReference type="NCBI Taxonomy" id="52904"/>
    <lineage>
        <taxon>Eukaryota</taxon>
        <taxon>Metazoa</taxon>
        <taxon>Chordata</taxon>
        <taxon>Craniata</taxon>
        <taxon>Vertebrata</taxon>
        <taxon>Euteleostomi</taxon>
        <taxon>Actinopterygii</taxon>
        <taxon>Neopterygii</taxon>
        <taxon>Teleostei</taxon>
        <taxon>Neoteleostei</taxon>
        <taxon>Acanthomorphata</taxon>
        <taxon>Carangaria</taxon>
        <taxon>Pleuronectiformes</taxon>
        <taxon>Pleuronectoidei</taxon>
        <taxon>Scophthalmidae</taxon>
        <taxon>Scophthalmus</taxon>
    </lineage>
</organism>
<dbReference type="Proteomes" id="UP000438429">
    <property type="component" value="Unassembled WGS sequence"/>
</dbReference>
<dbReference type="EMBL" id="VEVO01000018">
    <property type="protein sequence ID" value="KAF0027227.1"/>
    <property type="molecule type" value="Genomic_DNA"/>
</dbReference>
<reference evidence="1 2" key="1">
    <citation type="submission" date="2019-06" db="EMBL/GenBank/DDBJ databases">
        <title>Draft genomes of female and male turbot (Scophthalmus maximus).</title>
        <authorList>
            <person name="Xu H."/>
            <person name="Xu X.-W."/>
            <person name="Shao C."/>
            <person name="Chen S."/>
        </authorList>
    </citation>
    <scope>NUCLEOTIDE SEQUENCE [LARGE SCALE GENOMIC DNA]</scope>
    <source>
        <strain evidence="1">Ysfricsl-2016a</strain>
        <tissue evidence="1">Blood</tissue>
    </source>
</reference>
<proteinExistence type="predicted"/>